<protein>
    <submittedName>
        <fullName evidence="2">Uncharacterized protein</fullName>
    </submittedName>
</protein>
<dbReference type="Proteomes" id="UP000887579">
    <property type="component" value="Unplaced"/>
</dbReference>
<name>A0AC34FZW2_9BILA</name>
<evidence type="ECO:0000313" key="2">
    <source>
        <dbReference type="WBParaSite" id="ES5_v2.g22608.t1"/>
    </source>
</evidence>
<dbReference type="WBParaSite" id="ES5_v2.g22608.t1">
    <property type="protein sequence ID" value="ES5_v2.g22608.t1"/>
    <property type="gene ID" value="ES5_v2.g22608"/>
</dbReference>
<accession>A0AC34FZW2</accession>
<sequence length="146" mass="16757">MDKLDSNIKLFDTKIEEIKNLITPLQKSLSELSKFAHGKNDESVRKIESLQQHANQIQQKLIDLNGYSRGHLEKVVPSVNSLNDFRNKWAGQLPNMQERLNIHKQNLFAITQCTKEKSTVYIESNGRTHVIIKEPGCLTKLGYKNL</sequence>
<evidence type="ECO:0000313" key="1">
    <source>
        <dbReference type="Proteomes" id="UP000887579"/>
    </source>
</evidence>
<reference evidence="2" key="1">
    <citation type="submission" date="2022-11" db="UniProtKB">
        <authorList>
            <consortium name="WormBaseParasite"/>
        </authorList>
    </citation>
    <scope>IDENTIFICATION</scope>
</reference>
<organism evidence="1 2">
    <name type="scientific">Panagrolaimus sp. ES5</name>
    <dbReference type="NCBI Taxonomy" id="591445"/>
    <lineage>
        <taxon>Eukaryota</taxon>
        <taxon>Metazoa</taxon>
        <taxon>Ecdysozoa</taxon>
        <taxon>Nematoda</taxon>
        <taxon>Chromadorea</taxon>
        <taxon>Rhabditida</taxon>
        <taxon>Tylenchina</taxon>
        <taxon>Panagrolaimomorpha</taxon>
        <taxon>Panagrolaimoidea</taxon>
        <taxon>Panagrolaimidae</taxon>
        <taxon>Panagrolaimus</taxon>
    </lineage>
</organism>
<proteinExistence type="predicted"/>